<evidence type="ECO:0000313" key="2">
    <source>
        <dbReference type="EMBL" id="GBN69907.1"/>
    </source>
</evidence>
<name>A0A4Y2R2K8_ARAVE</name>
<dbReference type="InterPro" id="IPR025476">
    <property type="entry name" value="Helitron_helicase-like"/>
</dbReference>
<proteinExistence type="predicted"/>
<accession>A0A4Y2R2K8</accession>
<evidence type="ECO:0000259" key="1">
    <source>
        <dbReference type="Pfam" id="PF14214"/>
    </source>
</evidence>
<dbReference type="AlphaFoldDB" id="A0A4Y2R2K8"/>
<reference evidence="2 4" key="1">
    <citation type="journal article" date="2019" name="Sci. Rep.">
        <title>Orb-weaving spider Araneus ventricosus genome elucidates the spidroin gene catalogue.</title>
        <authorList>
            <person name="Kono N."/>
            <person name="Nakamura H."/>
            <person name="Ohtoshi R."/>
            <person name="Moran D.A.P."/>
            <person name="Shinohara A."/>
            <person name="Yoshida Y."/>
            <person name="Fujiwara M."/>
            <person name="Mori M."/>
            <person name="Tomita M."/>
            <person name="Arakawa K."/>
        </authorList>
    </citation>
    <scope>NUCLEOTIDE SEQUENCE [LARGE SCALE GENOMIC DNA]</scope>
</reference>
<dbReference type="PANTHER" id="PTHR45786">
    <property type="entry name" value="DNA BINDING PROTEIN-LIKE"/>
    <property type="match status" value="1"/>
</dbReference>
<evidence type="ECO:0000313" key="4">
    <source>
        <dbReference type="Proteomes" id="UP000499080"/>
    </source>
</evidence>
<sequence>MRKKQSREKQSEEQKLHIRELDRIYRADGRANEKRLKKLNGDVLRTDFEQLQDDITRVLKKLISNILTSDYGQVKDEIIPLPQLPEPLKSLMEGNHPKSKEFLSRIRKYKRSFQITSFGTSLPMLDSTGFMPTFRIQGQVYHKAGSLISLPNEEAKFLQIYLLGNKEAEAKRRCTLIPVTTKSLIESLQKKLHENNHYVQKFKMAIEDNPPEDLQNVIKADEKPIEGPERVFNTPAQNEVAIIIAGNDFEKRDIVWTKRSNELKNICKTHISYHALQYLLMFPRGEDGYEINFNQVEPGISNQFNKMVSAMSFYSYHLIVRSTENRFLNYRQLLRQYLVDMYAKIEAERLLFIRLNQKKLRADEYIHLKDAITKESDPANLGKMVILPSTFTGCPRNTHEYAQDTITYVRHGGKPSLFITYTFNTNCEEMTQNLTNGQSKTDRHDLVARSFRQK</sequence>
<organism evidence="2 4">
    <name type="scientific">Araneus ventricosus</name>
    <name type="common">Orbweaver spider</name>
    <name type="synonym">Epeira ventricosa</name>
    <dbReference type="NCBI Taxonomy" id="182803"/>
    <lineage>
        <taxon>Eukaryota</taxon>
        <taxon>Metazoa</taxon>
        <taxon>Ecdysozoa</taxon>
        <taxon>Arthropoda</taxon>
        <taxon>Chelicerata</taxon>
        <taxon>Arachnida</taxon>
        <taxon>Araneae</taxon>
        <taxon>Araneomorphae</taxon>
        <taxon>Entelegynae</taxon>
        <taxon>Araneoidea</taxon>
        <taxon>Araneidae</taxon>
        <taxon>Araneus</taxon>
    </lineage>
</organism>
<feature type="domain" description="Helitron helicase-like" evidence="1">
    <location>
        <begin position="313"/>
        <end position="454"/>
    </location>
</feature>
<dbReference type="EMBL" id="BGPR01017907">
    <property type="protein sequence ID" value="GBN77651.1"/>
    <property type="molecule type" value="Genomic_DNA"/>
</dbReference>
<gene>
    <name evidence="2" type="ORF">AVEN_10335_1</name>
    <name evidence="3" type="ORF">AVEN_50323_1</name>
</gene>
<evidence type="ECO:0000313" key="3">
    <source>
        <dbReference type="EMBL" id="GBN77651.1"/>
    </source>
</evidence>
<dbReference type="Pfam" id="PF14214">
    <property type="entry name" value="Helitron_like_N"/>
    <property type="match status" value="1"/>
</dbReference>
<comment type="caution">
    <text evidence="2">The sequence shown here is derived from an EMBL/GenBank/DDBJ whole genome shotgun (WGS) entry which is preliminary data.</text>
</comment>
<protein>
    <recommendedName>
        <fullName evidence="1">Helitron helicase-like domain-containing protein</fullName>
    </recommendedName>
</protein>
<dbReference type="EMBL" id="BGPR01015605">
    <property type="protein sequence ID" value="GBN69907.1"/>
    <property type="molecule type" value="Genomic_DNA"/>
</dbReference>
<dbReference type="OrthoDB" id="6420069at2759"/>
<keyword evidence="4" id="KW-1185">Reference proteome</keyword>
<dbReference type="Proteomes" id="UP000499080">
    <property type="component" value="Unassembled WGS sequence"/>
</dbReference>
<dbReference type="PANTHER" id="PTHR45786:SF74">
    <property type="entry name" value="ATP-DEPENDENT DNA HELICASE"/>
    <property type="match status" value="1"/>
</dbReference>